<evidence type="ECO:0000256" key="4">
    <source>
        <dbReference type="ARBA" id="ARBA00022729"/>
    </source>
</evidence>
<evidence type="ECO:0000256" key="9">
    <source>
        <dbReference type="ARBA" id="ARBA00032594"/>
    </source>
</evidence>
<dbReference type="OrthoDB" id="9781691at2"/>
<dbReference type="FunFam" id="2.60.40.10:FF:000495">
    <property type="entry name" value="Periplasmic beta-glucosidase"/>
    <property type="match status" value="1"/>
</dbReference>
<dbReference type="Gene3D" id="3.20.20.300">
    <property type="entry name" value="Glycoside hydrolase, family 3, N-terminal domain"/>
    <property type="match status" value="1"/>
</dbReference>
<dbReference type="EC" id="3.2.1.21" evidence="3"/>
<dbReference type="InterPro" id="IPR036881">
    <property type="entry name" value="Glyco_hydro_3_C_sf"/>
</dbReference>
<evidence type="ECO:0000256" key="3">
    <source>
        <dbReference type="ARBA" id="ARBA00012744"/>
    </source>
</evidence>
<dbReference type="InterPro" id="IPR019800">
    <property type="entry name" value="Glyco_hydro_3_AS"/>
</dbReference>
<evidence type="ECO:0000256" key="2">
    <source>
        <dbReference type="ARBA" id="ARBA00005336"/>
    </source>
</evidence>
<feature type="compositionally biased region" description="Low complexity" evidence="11">
    <location>
        <begin position="33"/>
        <end position="52"/>
    </location>
</feature>
<dbReference type="RefSeq" id="WP_126022115.1">
    <property type="nucleotide sequence ID" value="NZ_RXFT01000004.1"/>
</dbReference>
<evidence type="ECO:0000313" key="15">
    <source>
        <dbReference type="Proteomes" id="UP000281118"/>
    </source>
</evidence>
<dbReference type="InterPro" id="IPR013783">
    <property type="entry name" value="Ig-like_fold"/>
</dbReference>
<keyword evidence="6 10" id="KW-0326">Glycosidase</keyword>
<dbReference type="SMART" id="SM01217">
    <property type="entry name" value="Fn3_like"/>
    <property type="match status" value="1"/>
</dbReference>
<dbReference type="FunFam" id="3.20.20.300:FF:000005">
    <property type="entry name" value="Periplasmic beta-glucosidase"/>
    <property type="match status" value="1"/>
</dbReference>
<feature type="region of interest" description="Disordered" evidence="11">
    <location>
        <begin position="76"/>
        <end position="95"/>
    </location>
</feature>
<dbReference type="PANTHER" id="PTHR30620:SF16">
    <property type="entry name" value="LYSOSOMAL BETA GLUCOSIDASE"/>
    <property type="match status" value="1"/>
</dbReference>
<dbReference type="GO" id="GO:0008422">
    <property type="term" value="F:beta-glucosidase activity"/>
    <property type="evidence" value="ECO:0007669"/>
    <property type="project" value="UniProtKB-EC"/>
</dbReference>
<keyword evidence="4 12" id="KW-0732">Signal</keyword>
<dbReference type="InterPro" id="IPR026891">
    <property type="entry name" value="Fn3-like"/>
</dbReference>
<dbReference type="InterPro" id="IPR051915">
    <property type="entry name" value="Cellulose_Degrad_GH3"/>
</dbReference>
<dbReference type="Gene3D" id="3.40.50.1700">
    <property type="entry name" value="Glycoside hydrolase family 3 C-terminal domain"/>
    <property type="match status" value="1"/>
</dbReference>
<dbReference type="PANTHER" id="PTHR30620">
    <property type="entry name" value="PERIPLASMIC BETA-GLUCOSIDASE-RELATED"/>
    <property type="match status" value="1"/>
</dbReference>
<protein>
    <recommendedName>
        <fullName evidence="3">beta-glucosidase</fullName>
        <ecNumber evidence="3">3.2.1.21</ecNumber>
    </recommendedName>
    <alternativeName>
        <fullName evidence="9">Beta-D-glucoside glucohydrolase</fullName>
    </alternativeName>
    <alternativeName>
        <fullName evidence="7">Cellobiase</fullName>
    </alternativeName>
    <alternativeName>
        <fullName evidence="8">Gentiobiase</fullName>
    </alternativeName>
</protein>
<dbReference type="InterPro" id="IPR002772">
    <property type="entry name" value="Glyco_hydro_3_C"/>
</dbReference>
<reference evidence="14 15" key="1">
    <citation type="submission" date="2018-12" db="EMBL/GenBank/DDBJ databases">
        <title>The genome sequences of Variovorax guangxiensis DSM 27352.</title>
        <authorList>
            <person name="Gao J."/>
            <person name="Sun J."/>
        </authorList>
    </citation>
    <scope>NUCLEOTIDE SEQUENCE [LARGE SCALE GENOMIC DNA]</scope>
    <source>
        <strain evidence="14 15">DSM 27352</strain>
    </source>
</reference>
<dbReference type="SUPFAM" id="SSF52279">
    <property type="entry name" value="Beta-D-glucan exohydrolase, C-terminal domain"/>
    <property type="match status" value="1"/>
</dbReference>
<dbReference type="InterPro" id="IPR001764">
    <property type="entry name" value="Glyco_hydro_3_N"/>
</dbReference>
<organism evidence="14 15">
    <name type="scientific">Variovorax guangxiensis</name>
    <dbReference type="NCBI Taxonomy" id="1775474"/>
    <lineage>
        <taxon>Bacteria</taxon>
        <taxon>Pseudomonadati</taxon>
        <taxon>Pseudomonadota</taxon>
        <taxon>Betaproteobacteria</taxon>
        <taxon>Burkholderiales</taxon>
        <taxon>Comamonadaceae</taxon>
        <taxon>Variovorax</taxon>
    </lineage>
</organism>
<comment type="similarity">
    <text evidence="2 10">Belongs to the glycosyl hydrolase 3 family.</text>
</comment>
<evidence type="ECO:0000256" key="12">
    <source>
        <dbReference type="SAM" id="SignalP"/>
    </source>
</evidence>
<dbReference type="PROSITE" id="PS00775">
    <property type="entry name" value="GLYCOSYL_HYDROL_F3"/>
    <property type="match status" value="1"/>
</dbReference>
<comment type="caution">
    <text evidence="14">The sequence shown here is derived from an EMBL/GenBank/DDBJ whole genome shotgun (WGS) entry which is preliminary data.</text>
</comment>
<dbReference type="Pfam" id="PF00933">
    <property type="entry name" value="Glyco_hydro_3"/>
    <property type="match status" value="1"/>
</dbReference>
<feature type="region of interest" description="Disordered" evidence="11">
    <location>
        <begin position="33"/>
        <end position="53"/>
    </location>
</feature>
<evidence type="ECO:0000256" key="7">
    <source>
        <dbReference type="ARBA" id="ARBA00031448"/>
    </source>
</evidence>
<feature type="compositionally biased region" description="Polar residues" evidence="11">
    <location>
        <begin position="83"/>
        <end position="95"/>
    </location>
</feature>
<proteinExistence type="inferred from homology"/>
<name>A0A3S0X9I2_9BURK</name>
<dbReference type="Gene3D" id="2.60.40.10">
    <property type="entry name" value="Immunoglobulins"/>
    <property type="match status" value="1"/>
</dbReference>
<sequence>MHVRFPRHPARSLAPACALVSLALLLPSASAAPDASTAATPQPQQQEQPQQDAEARIEALISRMTVQEKAGQLSLYGPADIDTPNNPQAGWRNAQQETADVRAGRLTGLFNNAGLEGKRRLQQIAIKESRLGIPLIFGADVIHGFRTMFPMPLAEASSWEPALAERTARAAAVEATADGFRWTFAPMVDIARDARWGRGLEGVGEDVFLAKQFAAARVRGFQGTDLSRPDSMLATPKHFAAYGAAEGGLDYNVSDISERTLREVYLPPFRAALDAGALSVMSAFNEIGGVPSTANPALLTGVLRDEWKFRGFVVSDYTADEELVEHGYAANPREAAKQAFMAGTDVSMQSGLYMRYLPDLVASGEVPMARLDEAVRRVLRVKQKLGLFDDPMRGLDGLPAAQRPENPEFIALARESARHSIVMLKNERMLLPLPKAGTKIALIGPFAEGTIDLMGAWSLFPGQSAPVGIDQGLRNALGPNSSVNVVRGSGIESALPGGIDAAVAAARDADVVLLAIGESQKMSGEARSRSDIGLPQAQQDLAEAVAATGKPVVVLLSNGRAMALKGAVRNARAILVTWFLGVQTGNAIADVVFGDFNPSGRLPVSFPQTAGQVPYYYGHKRTGRPSPESAPGTAFKTRYVDATNEALYPFGHGIGFSPVRYDSVELSSERMPLAGTLRVRATVTNTGSRDADEVVQLYIAERAASVTRPVRELKGFRKLAIAPGASETVEFTLTADDLSFIGRDMKPTVEPGEFDLWVAPSAAGGIRKRFVLTRD</sequence>
<feature type="chain" id="PRO_5018534175" description="beta-glucosidase" evidence="12">
    <location>
        <begin position="32"/>
        <end position="775"/>
    </location>
</feature>
<evidence type="ECO:0000256" key="5">
    <source>
        <dbReference type="ARBA" id="ARBA00022801"/>
    </source>
</evidence>
<keyword evidence="5 10" id="KW-0378">Hydrolase</keyword>
<feature type="signal peptide" evidence="12">
    <location>
        <begin position="1"/>
        <end position="31"/>
    </location>
</feature>
<dbReference type="InterPro" id="IPR017853">
    <property type="entry name" value="GH"/>
</dbReference>
<evidence type="ECO:0000256" key="8">
    <source>
        <dbReference type="ARBA" id="ARBA00032194"/>
    </source>
</evidence>
<evidence type="ECO:0000256" key="1">
    <source>
        <dbReference type="ARBA" id="ARBA00000448"/>
    </source>
</evidence>
<dbReference type="SUPFAM" id="SSF51445">
    <property type="entry name" value="(Trans)glycosidases"/>
    <property type="match status" value="1"/>
</dbReference>
<dbReference type="PRINTS" id="PR00133">
    <property type="entry name" value="GLHYDRLASE3"/>
</dbReference>
<evidence type="ECO:0000256" key="11">
    <source>
        <dbReference type="SAM" id="MobiDB-lite"/>
    </source>
</evidence>
<dbReference type="AlphaFoldDB" id="A0A3S0X9I2"/>
<dbReference type="Proteomes" id="UP000281118">
    <property type="component" value="Unassembled WGS sequence"/>
</dbReference>
<dbReference type="Pfam" id="PF14310">
    <property type="entry name" value="Fn3-like"/>
    <property type="match status" value="1"/>
</dbReference>
<dbReference type="EMBL" id="RXFT01000004">
    <property type="protein sequence ID" value="RUR67975.1"/>
    <property type="molecule type" value="Genomic_DNA"/>
</dbReference>
<dbReference type="GO" id="GO:0009251">
    <property type="term" value="P:glucan catabolic process"/>
    <property type="evidence" value="ECO:0007669"/>
    <property type="project" value="TreeGrafter"/>
</dbReference>
<comment type="catalytic activity">
    <reaction evidence="1">
        <text>Hydrolysis of terminal, non-reducing beta-D-glucosyl residues with release of beta-D-glucose.</text>
        <dbReference type="EC" id="3.2.1.21"/>
    </reaction>
</comment>
<dbReference type="Pfam" id="PF01915">
    <property type="entry name" value="Glyco_hydro_3_C"/>
    <property type="match status" value="1"/>
</dbReference>
<accession>A0A3S0X9I2</accession>
<evidence type="ECO:0000256" key="6">
    <source>
        <dbReference type="ARBA" id="ARBA00023295"/>
    </source>
</evidence>
<dbReference type="InterPro" id="IPR036962">
    <property type="entry name" value="Glyco_hydro_3_N_sf"/>
</dbReference>
<feature type="domain" description="Fibronectin type III-like" evidence="13">
    <location>
        <begin position="693"/>
        <end position="762"/>
    </location>
</feature>
<evidence type="ECO:0000259" key="13">
    <source>
        <dbReference type="SMART" id="SM01217"/>
    </source>
</evidence>
<gene>
    <name evidence="14" type="ORF">EJP67_13000</name>
</gene>
<evidence type="ECO:0000313" key="14">
    <source>
        <dbReference type="EMBL" id="RUR67975.1"/>
    </source>
</evidence>
<evidence type="ECO:0000256" key="10">
    <source>
        <dbReference type="RuleBase" id="RU361161"/>
    </source>
</evidence>